<evidence type="ECO:0000313" key="6">
    <source>
        <dbReference type="Proteomes" id="UP000287171"/>
    </source>
</evidence>
<dbReference type="EMBL" id="BIFT01000001">
    <property type="protein sequence ID" value="GCE28418.1"/>
    <property type="molecule type" value="Genomic_DNA"/>
</dbReference>
<dbReference type="Proteomes" id="UP000287171">
    <property type="component" value="Unassembled WGS sequence"/>
</dbReference>
<dbReference type="GO" id="GO:0003677">
    <property type="term" value="F:DNA binding"/>
    <property type="evidence" value="ECO:0007669"/>
    <property type="project" value="UniProtKB-KW"/>
</dbReference>
<keyword evidence="3" id="KW-0804">Transcription</keyword>
<keyword evidence="2" id="KW-0238">DNA-binding</keyword>
<protein>
    <submittedName>
        <fullName evidence="5">GntR family transcriptional regulator</fullName>
    </submittedName>
</protein>
<keyword evidence="6" id="KW-1185">Reference proteome</keyword>
<dbReference type="SUPFAM" id="SSF46785">
    <property type="entry name" value="Winged helix' DNA-binding domain"/>
    <property type="match status" value="1"/>
</dbReference>
<dbReference type="GO" id="GO:0003700">
    <property type="term" value="F:DNA-binding transcription factor activity"/>
    <property type="evidence" value="ECO:0007669"/>
    <property type="project" value="InterPro"/>
</dbReference>
<dbReference type="InterPro" id="IPR036390">
    <property type="entry name" value="WH_DNA-bd_sf"/>
</dbReference>
<dbReference type="InterPro" id="IPR000524">
    <property type="entry name" value="Tscrpt_reg_HTH_GntR"/>
</dbReference>
<dbReference type="SMART" id="SM00345">
    <property type="entry name" value="HTH_GNTR"/>
    <property type="match status" value="1"/>
</dbReference>
<dbReference type="Gene3D" id="1.10.10.10">
    <property type="entry name" value="Winged helix-like DNA-binding domain superfamily/Winged helix DNA-binding domain"/>
    <property type="match status" value="1"/>
</dbReference>
<gene>
    <name evidence="5" type="ORF">KDA_39020</name>
</gene>
<dbReference type="PANTHER" id="PTHR38445">
    <property type="entry name" value="HTH-TYPE TRANSCRIPTIONAL REPRESSOR YTRA"/>
    <property type="match status" value="1"/>
</dbReference>
<evidence type="ECO:0000256" key="1">
    <source>
        <dbReference type="ARBA" id="ARBA00023015"/>
    </source>
</evidence>
<comment type="caution">
    <text evidence="5">The sequence shown here is derived from an EMBL/GenBank/DDBJ whole genome shotgun (WGS) entry which is preliminary data.</text>
</comment>
<sequence length="132" mass="14875">MSGLLLLLNQDSPVPPYEQINLQLQTLITSSQLLPGTRLPSVRQLARDLGVAPNTVVRAYGELERNGWVVTSMRKGIMVAAHPPLISREERQQRLQQMVAELLVTARQLDLSVEDLHDELERQWNEGDAGRE</sequence>
<evidence type="ECO:0000313" key="5">
    <source>
        <dbReference type="EMBL" id="GCE28418.1"/>
    </source>
</evidence>
<keyword evidence="1" id="KW-0805">Transcription regulation</keyword>
<evidence type="ECO:0000256" key="2">
    <source>
        <dbReference type="ARBA" id="ARBA00023125"/>
    </source>
</evidence>
<dbReference type="PANTHER" id="PTHR38445:SF7">
    <property type="entry name" value="GNTR-FAMILY TRANSCRIPTIONAL REGULATOR"/>
    <property type="match status" value="1"/>
</dbReference>
<accession>A0A402BAJ2</accession>
<dbReference type="AlphaFoldDB" id="A0A402BAJ2"/>
<organism evidence="5 6">
    <name type="scientific">Dictyobacter alpinus</name>
    <dbReference type="NCBI Taxonomy" id="2014873"/>
    <lineage>
        <taxon>Bacteria</taxon>
        <taxon>Bacillati</taxon>
        <taxon>Chloroflexota</taxon>
        <taxon>Ktedonobacteria</taxon>
        <taxon>Ktedonobacterales</taxon>
        <taxon>Dictyobacteraceae</taxon>
        <taxon>Dictyobacter</taxon>
    </lineage>
</organism>
<dbReference type="CDD" id="cd07377">
    <property type="entry name" value="WHTH_GntR"/>
    <property type="match status" value="1"/>
</dbReference>
<dbReference type="InterPro" id="IPR036388">
    <property type="entry name" value="WH-like_DNA-bd_sf"/>
</dbReference>
<proteinExistence type="predicted"/>
<reference evidence="6" key="1">
    <citation type="submission" date="2018-12" db="EMBL/GenBank/DDBJ databases">
        <title>Tengunoibacter tsumagoiensis gen. nov., sp. nov., Dictyobacter kobayashii sp. nov., D. alpinus sp. nov., and D. joshuensis sp. nov. and description of Dictyobacteraceae fam. nov. within the order Ktedonobacterales isolated from Tengu-no-mugimeshi.</title>
        <authorList>
            <person name="Wang C.M."/>
            <person name="Zheng Y."/>
            <person name="Sakai Y."/>
            <person name="Toyoda A."/>
            <person name="Minakuchi Y."/>
            <person name="Abe K."/>
            <person name="Yokota A."/>
            <person name="Yabe S."/>
        </authorList>
    </citation>
    <scope>NUCLEOTIDE SEQUENCE [LARGE SCALE GENOMIC DNA]</scope>
    <source>
        <strain evidence="6">Uno16</strain>
    </source>
</reference>
<dbReference type="RefSeq" id="WP_126628636.1">
    <property type="nucleotide sequence ID" value="NZ_BIFT01000001.1"/>
</dbReference>
<dbReference type="OrthoDB" id="163333at2"/>
<name>A0A402BAJ2_9CHLR</name>
<evidence type="ECO:0000256" key="3">
    <source>
        <dbReference type="ARBA" id="ARBA00023163"/>
    </source>
</evidence>
<dbReference type="Pfam" id="PF00392">
    <property type="entry name" value="GntR"/>
    <property type="match status" value="1"/>
</dbReference>
<dbReference type="PROSITE" id="PS50949">
    <property type="entry name" value="HTH_GNTR"/>
    <property type="match status" value="1"/>
</dbReference>
<evidence type="ECO:0000259" key="4">
    <source>
        <dbReference type="PROSITE" id="PS50949"/>
    </source>
</evidence>
<feature type="domain" description="HTH gntR-type" evidence="4">
    <location>
        <begin position="14"/>
        <end position="82"/>
    </location>
</feature>